<keyword evidence="1" id="KW-0732">Signal</keyword>
<dbReference type="InterPro" id="IPR011050">
    <property type="entry name" value="Pectin_lyase_fold/virulence"/>
</dbReference>
<feature type="domain" description="Rhamnogalacturonase A/B/Epimerase-like pectate lyase" evidence="2">
    <location>
        <begin position="27"/>
        <end position="99"/>
    </location>
</feature>
<feature type="chain" id="PRO_5035619008" description="Rhamnogalacturonase A/B/Epimerase-like pectate lyase domain-containing protein" evidence="1">
    <location>
        <begin position="23"/>
        <end position="578"/>
    </location>
</feature>
<sequence>MEFVHSLLISFIFFMTCLSIRGEKFFVSEFGAYSNDNIDDTQSIQAAIDKGISYGSGSIIIFGHGTYNLSSTISITNASNLTIIGQGISETLLLGTTRMFIFFAQYCGGLKIASLSIDFDPYPFTAGYVVNATNTYLDIRVQPPHRADIDQRVLGLIRYDPIEMRPAFGPNTYNFYQVPPNYANTSLIRTNILRIPLASLTGLNIGDAVVAVYDIAVHAIYIHDSIDVTIQSINVHSAWGMVLIANRVRRLTVSDYHVTPMNGRWLSANSDCMHFMDTREYISLSDSKCQMQGDDGLNVLTPYVIVTDIINSSTIIIQAFNWTDPLNIEDGTQLEFASSKQPFTAYTRGKIASSTVYTSTSRLFKFTTSINVSIGDLAYVGDTPSLTIRNFTVERNRARGVLLETRNVTISQSIFNKTSGPAILFQPSLYWHEGPPGRNITLTENLYINCNEGIGQQEGFITILPDPTQLIPVINDIRIESSTFYFGNFSRGLIQATNANNIYITGNYIATNTSTPLITICNSRNITANNNTVIDLKAKIDQYYTFDTTDPCHVNLSSLIDLPPSAFNSSFPPPVILT</sequence>
<feature type="signal peptide" evidence="1">
    <location>
        <begin position="1"/>
        <end position="22"/>
    </location>
</feature>
<dbReference type="AlphaFoldDB" id="A0A819N153"/>
<dbReference type="SUPFAM" id="SSF51126">
    <property type="entry name" value="Pectin lyase-like"/>
    <property type="match status" value="1"/>
</dbReference>
<evidence type="ECO:0000313" key="4">
    <source>
        <dbReference type="EMBL" id="CAF3988160.1"/>
    </source>
</evidence>
<gene>
    <name evidence="3" type="ORF">JYZ213_LOCUS8782</name>
    <name evidence="4" type="ORF">OXD698_LOCUS28788</name>
</gene>
<evidence type="ECO:0000313" key="3">
    <source>
        <dbReference type="EMBL" id="CAF0867753.1"/>
    </source>
</evidence>
<organism evidence="4 5">
    <name type="scientific">Adineta steineri</name>
    <dbReference type="NCBI Taxonomy" id="433720"/>
    <lineage>
        <taxon>Eukaryota</taxon>
        <taxon>Metazoa</taxon>
        <taxon>Spiralia</taxon>
        <taxon>Gnathifera</taxon>
        <taxon>Rotifera</taxon>
        <taxon>Eurotatoria</taxon>
        <taxon>Bdelloidea</taxon>
        <taxon>Adinetida</taxon>
        <taxon>Adinetidae</taxon>
        <taxon>Adineta</taxon>
    </lineage>
</organism>
<evidence type="ECO:0000259" key="2">
    <source>
        <dbReference type="Pfam" id="PF12708"/>
    </source>
</evidence>
<dbReference type="EMBL" id="CAJNOG010000061">
    <property type="protein sequence ID" value="CAF0867753.1"/>
    <property type="molecule type" value="Genomic_DNA"/>
</dbReference>
<dbReference type="Pfam" id="PF12708">
    <property type="entry name" value="Pect-lyase_RHGA_epim"/>
    <property type="match status" value="1"/>
</dbReference>
<protein>
    <recommendedName>
        <fullName evidence="2">Rhamnogalacturonase A/B/Epimerase-like pectate lyase domain-containing protein</fullName>
    </recommendedName>
</protein>
<dbReference type="EMBL" id="CAJOAZ010003149">
    <property type="protein sequence ID" value="CAF3988160.1"/>
    <property type="molecule type" value="Genomic_DNA"/>
</dbReference>
<dbReference type="Gene3D" id="2.160.20.10">
    <property type="entry name" value="Single-stranded right-handed beta-helix, Pectin lyase-like"/>
    <property type="match status" value="2"/>
</dbReference>
<name>A0A819N153_9BILA</name>
<evidence type="ECO:0000313" key="5">
    <source>
        <dbReference type="Proteomes" id="UP000663844"/>
    </source>
</evidence>
<comment type="caution">
    <text evidence="4">The sequence shown here is derived from an EMBL/GenBank/DDBJ whole genome shotgun (WGS) entry which is preliminary data.</text>
</comment>
<dbReference type="Proteomes" id="UP000663844">
    <property type="component" value="Unassembled WGS sequence"/>
</dbReference>
<proteinExistence type="predicted"/>
<accession>A0A819N153</accession>
<dbReference type="InterPro" id="IPR012334">
    <property type="entry name" value="Pectin_lyas_fold"/>
</dbReference>
<reference evidence="4" key="1">
    <citation type="submission" date="2021-02" db="EMBL/GenBank/DDBJ databases">
        <authorList>
            <person name="Nowell W R."/>
        </authorList>
    </citation>
    <scope>NUCLEOTIDE SEQUENCE</scope>
</reference>
<dbReference type="Proteomes" id="UP000663845">
    <property type="component" value="Unassembled WGS sequence"/>
</dbReference>
<evidence type="ECO:0000256" key="1">
    <source>
        <dbReference type="SAM" id="SignalP"/>
    </source>
</evidence>
<dbReference type="InterPro" id="IPR024535">
    <property type="entry name" value="RHGA/B-epi-like_pectate_lyase"/>
</dbReference>